<proteinExistence type="inferred from homology"/>
<evidence type="ECO:0000256" key="14">
    <source>
        <dbReference type="ARBA" id="ARBA00069039"/>
    </source>
</evidence>
<evidence type="ECO:0000256" key="5">
    <source>
        <dbReference type="ARBA" id="ARBA00022645"/>
    </source>
</evidence>
<keyword evidence="7" id="KW-0479">Metal-binding</keyword>
<evidence type="ECO:0000256" key="2">
    <source>
        <dbReference type="ARBA" id="ARBA00004613"/>
    </source>
</evidence>
<dbReference type="Pfam" id="PF00246">
    <property type="entry name" value="Peptidase_M14"/>
    <property type="match status" value="1"/>
</dbReference>
<dbReference type="CDD" id="cd03860">
    <property type="entry name" value="M14_CP_A-B_like"/>
    <property type="match status" value="1"/>
</dbReference>
<dbReference type="FunFam" id="3.30.70.340:FF:000002">
    <property type="entry name" value="Carboxypeptidase A"/>
    <property type="match status" value="1"/>
</dbReference>
<comment type="caution">
    <text evidence="18">The sequence shown here is derived from an EMBL/GenBank/DDBJ whole genome shotgun (WGS) entry which is preliminary data.</text>
</comment>
<dbReference type="GO" id="GO:0005615">
    <property type="term" value="C:extracellular space"/>
    <property type="evidence" value="ECO:0007669"/>
    <property type="project" value="TreeGrafter"/>
</dbReference>
<dbReference type="GO" id="GO:0008270">
    <property type="term" value="F:zinc ion binding"/>
    <property type="evidence" value="ECO:0007669"/>
    <property type="project" value="InterPro"/>
</dbReference>
<dbReference type="PROSITE" id="PS52035">
    <property type="entry name" value="PEPTIDASE_M14"/>
    <property type="match status" value="1"/>
</dbReference>
<reference evidence="18" key="1">
    <citation type="submission" date="2022-07" db="EMBL/GenBank/DDBJ databases">
        <authorList>
            <person name="Trinca V."/>
            <person name="Uliana J.V.C."/>
            <person name="Torres T.T."/>
            <person name="Ward R.J."/>
            <person name="Monesi N."/>
        </authorList>
    </citation>
    <scope>NUCLEOTIDE SEQUENCE</scope>
    <source>
        <strain evidence="18">HSMRA1968</strain>
        <tissue evidence="18">Whole embryos</tissue>
    </source>
</reference>
<protein>
    <recommendedName>
        <fullName evidence="14">Zinc carboxypeptidase A 1</fullName>
    </recommendedName>
</protein>
<evidence type="ECO:0000256" key="9">
    <source>
        <dbReference type="ARBA" id="ARBA00022801"/>
    </source>
</evidence>
<keyword evidence="11" id="KW-0482">Metalloprotease</keyword>
<dbReference type="AlphaFoldDB" id="A0A9Q0NGN6"/>
<keyword evidence="4" id="KW-0964">Secreted</keyword>
<gene>
    <name evidence="18" type="ORF">Bhyg_05104</name>
</gene>
<keyword evidence="8 16" id="KW-0732">Signal</keyword>
<comment type="similarity">
    <text evidence="3 15">Belongs to the peptidase M14 family.</text>
</comment>
<keyword evidence="5 18" id="KW-0121">Carboxypeptidase</keyword>
<keyword evidence="9" id="KW-0378">Hydrolase</keyword>
<evidence type="ECO:0000256" key="12">
    <source>
        <dbReference type="ARBA" id="ARBA00023157"/>
    </source>
</evidence>
<keyword evidence="10" id="KW-0862">Zinc</keyword>
<sequence length="413" mass="47045">MGILKGILAIIFFASVVWSRQLTFHDFKVFSVKVENEEQLRILKTLENDDDGFSYWKDPILGRDADIVVSPNKLNDFNDLVSALKLNSTMKIANIQKLIDAESPLRQSREAFGWENYHTLDEINAWLDGLLISYPDILSVHHVGYSYQNREIRAIKLSHKNNSAAILIEANIHAREWISSATATWLLNELLTSTDPEVVDIATNINWYFIPVLNPDGFVYTKTTNRLWRKSRYPHQHLCYGVDLNRNFDFMWMHVGASSNPCSDTFAGPTPFSDPETKALSEFMTAHIDEIKVFITFHSYGQFILTPFAYTYEPADNYEQLKQVGNAGADAIRQRYGTNYVVGSSAEVLYMNSGSSRDWIKGIHNINISFTIELRDQGSYGFILPPEQIIPNCLEIFDGLKAIVSECKIIGYL</sequence>
<evidence type="ECO:0000256" key="8">
    <source>
        <dbReference type="ARBA" id="ARBA00022729"/>
    </source>
</evidence>
<keyword evidence="12" id="KW-1015">Disulfide bond</keyword>
<dbReference type="SMART" id="SM00631">
    <property type="entry name" value="Zn_pept"/>
    <property type="match status" value="1"/>
</dbReference>
<dbReference type="OrthoDB" id="3626597at2759"/>
<evidence type="ECO:0000313" key="18">
    <source>
        <dbReference type="EMBL" id="KAJ6649863.1"/>
    </source>
</evidence>
<dbReference type="Gene3D" id="3.30.70.340">
    <property type="entry name" value="Metallocarboxypeptidase-like"/>
    <property type="match status" value="1"/>
</dbReference>
<evidence type="ECO:0000256" key="10">
    <source>
        <dbReference type="ARBA" id="ARBA00022833"/>
    </source>
</evidence>
<evidence type="ECO:0000256" key="3">
    <source>
        <dbReference type="ARBA" id="ARBA00005988"/>
    </source>
</evidence>
<feature type="signal peptide" evidence="16">
    <location>
        <begin position="1"/>
        <end position="19"/>
    </location>
</feature>
<evidence type="ECO:0000256" key="1">
    <source>
        <dbReference type="ARBA" id="ARBA00001947"/>
    </source>
</evidence>
<accession>A0A9Q0NGN6</accession>
<dbReference type="GO" id="GO:0006508">
    <property type="term" value="P:proteolysis"/>
    <property type="evidence" value="ECO:0007669"/>
    <property type="project" value="UniProtKB-KW"/>
</dbReference>
<evidence type="ECO:0000256" key="13">
    <source>
        <dbReference type="ARBA" id="ARBA00057299"/>
    </source>
</evidence>
<comment type="function">
    <text evidence="13">Involved in the digestion of the blood meal.</text>
</comment>
<evidence type="ECO:0000256" key="4">
    <source>
        <dbReference type="ARBA" id="ARBA00022525"/>
    </source>
</evidence>
<dbReference type="InterPro" id="IPR036990">
    <property type="entry name" value="M14A-like_propep"/>
</dbReference>
<dbReference type="GO" id="GO:0004181">
    <property type="term" value="F:metallocarboxypeptidase activity"/>
    <property type="evidence" value="ECO:0007669"/>
    <property type="project" value="InterPro"/>
</dbReference>
<dbReference type="InterPro" id="IPR003146">
    <property type="entry name" value="M14A_act_pep"/>
</dbReference>
<dbReference type="Pfam" id="PF02244">
    <property type="entry name" value="Propep_M14"/>
    <property type="match status" value="1"/>
</dbReference>
<comment type="cofactor">
    <cofactor evidence="1">
        <name>Zn(2+)</name>
        <dbReference type="ChEBI" id="CHEBI:29105"/>
    </cofactor>
</comment>
<dbReference type="PANTHER" id="PTHR11705:SF123">
    <property type="entry name" value="PEPTIDASE M14 CARBOXYPEPTIDASE A DOMAIN-CONTAINING PROTEIN-RELATED"/>
    <property type="match status" value="1"/>
</dbReference>
<keyword evidence="6" id="KW-0645">Protease</keyword>
<evidence type="ECO:0000259" key="17">
    <source>
        <dbReference type="PROSITE" id="PS52035"/>
    </source>
</evidence>
<dbReference type="Proteomes" id="UP001151699">
    <property type="component" value="Chromosome A"/>
</dbReference>
<evidence type="ECO:0000256" key="6">
    <source>
        <dbReference type="ARBA" id="ARBA00022670"/>
    </source>
</evidence>
<evidence type="ECO:0000256" key="11">
    <source>
        <dbReference type="ARBA" id="ARBA00023049"/>
    </source>
</evidence>
<evidence type="ECO:0000256" key="15">
    <source>
        <dbReference type="PROSITE-ProRule" id="PRU01379"/>
    </source>
</evidence>
<dbReference type="SUPFAM" id="SSF53187">
    <property type="entry name" value="Zn-dependent exopeptidases"/>
    <property type="match status" value="1"/>
</dbReference>
<dbReference type="PANTHER" id="PTHR11705">
    <property type="entry name" value="PROTEASE FAMILY M14 CARBOXYPEPTIDASE A,B"/>
    <property type="match status" value="1"/>
</dbReference>
<keyword evidence="19" id="KW-1185">Reference proteome</keyword>
<dbReference type="InterPro" id="IPR000834">
    <property type="entry name" value="Peptidase_M14"/>
</dbReference>
<feature type="chain" id="PRO_5040155613" description="Zinc carboxypeptidase A 1" evidence="16">
    <location>
        <begin position="20"/>
        <end position="413"/>
    </location>
</feature>
<organism evidence="18 19">
    <name type="scientific">Pseudolycoriella hygida</name>
    <dbReference type="NCBI Taxonomy" id="35572"/>
    <lineage>
        <taxon>Eukaryota</taxon>
        <taxon>Metazoa</taxon>
        <taxon>Ecdysozoa</taxon>
        <taxon>Arthropoda</taxon>
        <taxon>Hexapoda</taxon>
        <taxon>Insecta</taxon>
        <taxon>Pterygota</taxon>
        <taxon>Neoptera</taxon>
        <taxon>Endopterygota</taxon>
        <taxon>Diptera</taxon>
        <taxon>Nematocera</taxon>
        <taxon>Sciaroidea</taxon>
        <taxon>Sciaridae</taxon>
        <taxon>Pseudolycoriella</taxon>
    </lineage>
</organism>
<dbReference type="PRINTS" id="PR00765">
    <property type="entry name" value="CRBOXYPTASEA"/>
</dbReference>
<dbReference type="SUPFAM" id="SSF54897">
    <property type="entry name" value="Protease propeptides/inhibitors"/>
    <property type="match status" value="1"/>
</dbReference>
<dbReference type="FunFam" id="3.40.630.10:FF:000040">
    <property type="entry name" value="zinc carboxypeptidase"/>
    <property type="match status" value="1"/>
</dbReference>
<dbReference type="Gene3D" id="3.40.630.10">
    <property type="entry name" value="Zn peptidases"/>
    <property type="match status" value="1"/>
</dbReference>
<feature type="domain" description="Peptidase M14" evidence="17">
    <location>
        <begin position="116"/>
        <end position="407"/>
    </location>
</feature>
<evidence type="ECO:0000313" key="19">
    <source>
        <dbReference type="Proteomes" id="UP001151699"/>
    </source>
</evidence>
<feature type="active site" description="Proton donor/acceptor" evidence="15">
    <location>
        <position position="373"/>
    </location>
</feature>
<dbReference type="EMBL" id="WJQU01000001">
    <property type="protein sequence ID" value="KAJ6649863.1"/>
    <property type="molecule type" value="Genomic_DNA"/>
</dbReference>
<evidence type="ECO:0000256" key="7">
    <source>
        <dbReference type="ARBA" id="ARBA00022723"/>
    </source>
</evidence>
<comment type="subcellular location">
    <subcellularLocation>
        <location evidence="2">Secreted</location>
    </subcellularLocation>
</comment>
<evidence type="ECO:0000256" key="16">
    <source>
        <dbReference type="SAM" id="SignalP"/>
    </source>
</evidence>
<name>A0A9Q0NGN6_9DIPT</name>